<reference evidence="1 2" key="1">
    <citation type="journal article" date="2017" name="Curr. Biol.">
        <title>Genome architecture and evolution of a unichromosomal asexual nematode.</title>
        <authorList>
            <person name="Fradin H."/>
            <person name="Zegar C."/>
            <person name="Gutwein M."/>
            <person name="Lucas J."/>
            <person name="Kovtun M."/>
            <person name="Corcoran D."/>
            <person name="Baugh L.R."/>
            <person name="Kiontke K."/>
            <person name="Gunsalus K."/>
            <person name="Fitch D.H."/>
            <person name="Piano F."/>
        </authorList>
    </citation>
    <scope>NUCLEOTIDE SEQUENCE [LARGE SCALE GENOMIC DNA]</scope>
    <source>
        <strain evidence="1">PF1309</strain>
    </source>
</reference>
<evidence type="ECO:0000313" key="2">
    <source>
        <dbReference type="Proteomes" id="UP000218231"/>
    </source>
</evidence>
<dbReference type="AlphaFoldDB" id="A0A2A2M3M1"/>
<proteinExistence type="predicted"/>
<sequence length="80" mass="8761">MLPRAARQIGRHADVDRAVPPARHHIDRGAHYRSFVIASPATQSRVAHSDALDRFAALAMTGSQRNIVMLLPRILEALAA</sequence>
<name>A0A2A2M3M1_9BILA</name>
<dbReference type="EMBL" id="LIAE01005697">
    <property type="protein sequence ID" value="PAV93131.1"/>
    <property type="molecule type" value="Genomic_DNA"/>
</dbReference>
<evidence type="ECO:0000313" key="1">
    <source>
        <dbReference type="EMBL" id="PAV93131.1"/>
    </source>
</evidence>
<protein>
    <submittedName>
        <fullName evidence="1">Uncharacterized protein</fullName>
    </submittedName>
</protein>
<dbReference type="Proteomes" id="UP000218231">
    <property type="component" value="Unassembled WGS sequence"/>
</dbReference>
<organism evidence="1 2">
    <name type="scientific">Diploscapter pachys</name>
    <dbReference type="NCBI Taxonomy" id="2018661"/>
    <lineage>
        <taxon>Eukaryota</taxon>
        <taxon>Metazoa</taxon>
        <taxon>Ecdysozoa</taxon>
        <taxon>Nematoda</taxon>
        <taxon>Chromadorea</taxon>
        <taxon>Rhabditida</taxon>
        <taxon>Rhabditina</taxon>
        <taxon>Rhabditomorpha</taxon>
        <taxon>Rhabditoidea</taxon>
        <taxon>Rhabditidae</taxon>
        <taxon>Diploscapter</taxon>
    </lineage>
</organism>
<keyword evidence="2" id="KW-1185">Reference proteome</keyword>
<gene>
    <name evidence="1" type="ORF">WR25_17784</name>
</gene>
<accession>A0A2A2M3M1</accession>
<comment type="caution">
    <text evidence="1">The sequence shown here is derived from an EMBL/GenBank/DDBJ whole genome shotgun (WGS) entry which is preliminary data.</text>
</comment>